<evidence type="ECO:0000256" key="1">
    <source>
        <dbReference type="SAM" id="MobiDB-lite"/>
    </source>
</evidence>
<comment type="caution">
    <text evidence="2">The sequence shown here is derived from an EMBL/GenBank/DDBJ whole genome shotgun (WGS) entry which is preliminary data.</text>
</comment>
<proteinExistence type="predicted"/>
<feature type="region of interest" description="Disordered" evidence="1">
    <location>
        <begin position="519"/>
        <end position="642"/>
    </location>
</feature>
<dbReference type="EMBL" id="BDGG01000006">
    <property type="protein sequence ID" value="GAV01001.1"/>
    <property type="molecule type" value="Genomic_DNA"/>
</dbReference>
<evidence type="ECO:0008006" key="4">
    <source>
        <dbReference type="Google" id="ProtNLM"/>
    </source>
</evidence>
<dbReference type="Pfam" id="PF25015">
    <property type="entry name" value="RBD_AKAP-17A"/>
    <property type="match status" value="1"/>
</dbReference>
<evidence type="ECO:0000313" key="3">
    <source>
        <dbReference type="Proteomes" id="UP000186922"/>
    </source>
</evidence>
<dbReference type="OrthoDB" id="1918237at2759"/>
<dbReference type="PANTHER" id="PTHR12484:SF4">
    <property type="entry name" value="A-KINASE ANCHOR PROTEIN 17A"/>
    <property type="match status" value="1"/>
</dbReference>
<dbReference type="Proteomes" id="UP000186922">
    <property type="component" value="Unassembled WGS sequence"/>
</dbReference>
<feature type="region of interest" description="Disordered" evidence="1">
    <location>
        <begin position="366"/>
        <end position="386"/>
    </location>
</feature>
<organism evidence="2 3">
    <name type="scientific">Ramazzottius varieornatus</name>
    <name type="common">Water bear</name>
    <name type="synonym">Tardigrade</name>
    <dbReference type="NCBI Taxonomy" id="947166"/>
    <lineage>
        <taxon>Eukaryota</taxon>
        <taxon>Metazoa</taxon>
        <taxon>Ecdysozoa</taxon>
        <taxon>Tardigrada</taxon>
        <taxon>Eutardigrada</taxon>
        <taxon>Parachela</taxon>
        <taxon>Hypsibioidea</taxon>
        <taxon>Ramazzottiidae</taxon>
        <taxon>Ramazzottius</taxon>
    </lineage>
</organism>
<dbReference type="AlphaFoldDB" id="A0A1D1VJ91"/>
<dbReference type="InterPro" id="IPR056852">
    <property type="entry name" value="AK17A/B"/>
</dbReference>
<feature type="region of interest" description="Disordered" evidence="1">
    <location>
        <begin position="428"/>
        <end position="453"/>
    </location>
</feature>
<feature type="compositionally biased region" description="Polar residues" evidence="1">
    <location>
        <begin position="574"/>
        <end position="595"/>
    </location>
</feature>
<feature type="compositionally biased region" description="Acidic residues" evidence="1">
    <location>
        <begin position="529"/>
        <end position="540"/>
    </location>
</feature>
<dbReference type="STRING" id="947166.A0A1D1VJ91"/>
<name>A0A1D1VJ91_RAMVA</name>
<protein>
    <recommendedName>
        <fullName evidence="4">RRM domain-containing protein</fullName>
    </recommendedName>
</protein>
<sequence>MSSALVQQCTDLTDIIPLCEPSALYLKPIARVAVDVRLPKSLATNSVRPGYEGKAISNWEVMEKVKSLARPHVFSVMKVVSSSLEVIRYEGEVDNKDLMVKVVRLLEGCTIKLSGFSEGLKVSCAEAKLNFPQRHDWTAFFRDATNLNELKPGERPDTVILQNLPCKWFARTTIAEAYTKNQTKSTVNTTDNKKETDKTMPSATKLKEVFEAFGKLRAVDVPLLDPARNSSKPNVLVNSLLTLGHELVFDAYIQFTEYAGFVKCMTSLYGMKLLRKEGEDKSLTVNFKLDFDRTQHMSDKHLRKRRIDRAEWRRLQKEKELKEKHEAEEAEKRRVIEEQRKAEELRIQEQKRLEREERRRQRRAARERRAEERRKKAEDKQRQHEVAVEERKLLIAQRQLESIRLLTFVFDRLKEKRQAEVVEIERKRQEAEEQRRKEEERLREMHKEEEFRSMLSKKEDELRSVLMKCKKKEEKKIKKKTDKMIKRERRRERKALKLLRAEMPNPPLITPHMQRFLDDLPLPKTFDGDIPDLEDVDEDLVSSPEPEVRKEKPRTSRVASAKKSSVEVKRSSLPEASNQQSPIDRSPMMENSNHNGHVKRSPVTAPVDQERSVKRSPIIAPPNQRSAPVKRAPISAPSNNDVDSRNEFSFHTSFVPVFRSPVYRNQPEFVATRIEPVEVVCYEDEVQGHRNDTLLVVPSNHASNFDGKDPLFTSPKNVLYC</sequence>
<accession>A0A1D1VJ91</accession>
<feature type="compositionally biased region" description="Basic and acidic residues" evidence="1">
    <location>
        <begin position="367"/>
        <end position="386"/>
    </location>
</feature>
<gene>
    <name evidence="2" type="primary">RvY_11778-1</name>
    <name evidence="2" type="synonym">RvY_11778.1</name>
    <name evidence="2" type="ORF">RvY_11778</name>
</gene>
<dbReference type="PANTHER" id="PTHR12484">
    <property type="entry name" value="B-LYMPHOCYTE ANTIGEN-RELATED"/>
    <property type="match status" value="1"/>
</dbReference>
<evidence type="ECO:0000313" key="2">
    <source>
        <dbReference type="EMBL" id="GAV01001.1"/>
    </source>
</evidence>
<keyword evidence="3" id="KW-1185">Reference proteome</keyword>
<reference evidence="2 3" key="1">
    <citation type="journal article" date="2016" name="Nat. Commun.">
        <title>Extremotolerant tardigrade genome and improved radiotolerance of human cultured cells by tardigrade-unique protein.</title>
        <authorList>
            <person name="Hashimoto T."/>
            <person name="Horikawa D.D."/>
            <person name="Saito Y."/>
            <person name="Kuwahara H."/>
            <person name="Kozuka-Hata H."/>
            <person name="Shin-I T."/>
            <person name="Minakuchi Y."/>
            <person name="Ohishi K."/>
            <person name="Motoyama A."/>
            <person name="Aizu T."/>
            <person name="Enomoto A."/>
            <person name="Kondo K."/>
            <person name="Tanaka S."/>
            <person name="Hara Y."/>
            <person name="Koshikawa S."/>
            <person name="Sagara H."/>
            <person name="Miura T."/>
            <person name="Yokobori S."/>
            <person name="Miyagawa K."/>
            <person name="Suzuki Y."/>
            <person name="Kubo T."/>
            <person name="Oyama M."/>
            <person name="Kohara Y."/>
            <person name="Fujiyama A."/>
            <person name="Arakawa K."/>
            <person name="Katayama T."/>
            <person name="Toyoda A."/>
            <person name="Kunieda T."/>
        </authorList>
    </citation>
    <scope>NUCLEOTIDE SEQUENCE [LARGE SCALE GENOMIC DNA]</scope>
    <source>
        <strain evidence="2 3">YOKOZUNA-1</strain>
    </source>
</reference>